<keyword evidence="2" id="KW-1185">Reference proteome</keyword>
<dbReference type="Proteomes" id="UP000008068">
    <property type="component" value="Unassembled WGS sequence"/>
</dbReference>
<dbReference type="EMBL" id="GL379870">
    <property type="protein sequence ID" value="EGT58567.1"/>
    <property type="molecule type" value="Genomic_DNA"/>
</dbReference>
<protein>
    <submittedName>
        <fullName evidence="1">Uncharacterized protein</fullName>
    </submittedName>
</protein>
<dbReference type="InParanoid" id="G0NE05"/>
<sequence>MFVSALHKVISNPIFEEAKFRDIVYNILKKSLEQPQSSDEACKNTKLKILIVNVERPIFIFDPAMQKITSIARYSKRI</sequence>
<name>G0NE05_CAEBE</name>
<evidence type="ECO:0000313" key="2">
    <source>
        <dbReference type="Proteomes" id="UP000008068"/>
    </source>
</evidence>
<evidence type="ECO:0000313" key="1">
    <source>
        <dbReference type="EMBL" id="EGT58567.1"/>
    </source>
</evidence>
<proteinExistence type="predicted"/>
<reference evidence="2" key="1">
    <citation type="submission" date="2011-07" db="EMBL/GenBank/DDBJ databases">
        <authorList>
            <consortium name="Caenorhabditis brenneri Sequencing and Analysis Consortium"/>
            <person name="Wilson R.K."/>
        </authorList>
    </citation>
    <scope>NUCLEOTIDE SEQUENCE [LARGE SCALE GENOMIC DNA]</scope>
    <source>
        <strain evidence="2">PB2801</strain>
    </source>
</reference>
<gene>
    <name evidence="1" type="ORF">CAEBREN_15050</name>
</gene>
<accession>G0NE05</accession>
<dbReference type="HOGENOM" id="CLU_2624201_0_0_1"/>
<organism evidence="2">
    <name type="scientific">Caenorhabditis brenneri</name>
    <name type="common">Nematode worm</name>
    <dbReference type="NCBI Taxonomy" id="135651"/>
    <lineage>
        <taxon>Eukaryota</taxon>
        <taxon>Metazoa</taxon>
        <taxon>Ecdysozoa</taxon>
        <taxon>Nematoda</taxon>
        <taxon>Chromadorea</taxon>
        <taxon>Rhabditida</taxon>
        <taxon>Rhabditina</taxon>
        <taxon>Rhabditomorpha</taxon>
        <taxon>Rhabditoidea</taxon>
        <taxon>Rhabditidae</taxon>
        <taxon>Peloderinae</taxon>
        <taxon>Caenorhabditis</taxon>
    </lineage>
</organism>
<dbReference type="AlphaFoldDB" id="G0NE05"/>